<feature type="domain" description="Major facilitator superfamily (MFS) profile" evidence="7">
    <location>
        <begin position="1"/>
        <end position="467"/>
    </location>
</feature>
<protein>
    <submittedName>
        <fullName evidence="8">Drug resistance protein</fullName>
    </submittedName>
</protein>
<dbReference type="PANTHER" id="PTHR42718:SF9">
    <property type="entry name" value="MAJOR FACILITATOR SUPERFAMILY MULTIDRUG TRANSPORTER MFSC"/>
    <property type="match status" value="1"/>
</dbReference>
<feature type="transmembrane region" description="Helical" evidence="6">
    <location>
        <begin position="89"/>
        <end position="111"/>
    </location>
</feature>
<evidence type="ECO:0000313" key="8">
    <source>
        <dbReference type="EMBL" id="PLB36515.1"/>
    </source>
</evidence>
<evidence type="ECO:0000313" key="9">
    <source>
        <dbReference type="Proteomes" id="UP000234585"/>
    </source>
</evidence>
<dbReference type="PROSITE" id="PS50850">
    <property type="entry name" value="MFS"/>
    <property type="match status" value="1"/>
</dbReference>
<feature type="transmembrane region" description="Helical" evidence="6">
    <location>
        <begin position="123"/>
        <end position="148"/>
    </location>
</feature>
<dbReference type="Gene3D" id="1.20.1250.20">
    <property type="entry name" value="MFS general substrate transporter like domains"/>
    <property type="match status" value="2"/>
</dbReference>
<dbReference type="SUPFAM" id="SSF103473">
    <property type="entry name" value="MFS general substrate transporter"/>
    <property type="match status" value="2"/>
</dbReference>
<feature type="transmembrane region" description="Helical" evidence="6">
    <location>
        <begin position="154"/>
        <end position="174"/>
    </location>
</feature>
<reference evidence="8 9" key="1">
    <citation type="submission" date="2017-12" db="EMBL/GenBank/DDBJ databases">
        <authorList>
            <consortium name="DOE Joint Genome Institute"/>
            <person name="Haridas S."/>
            <person name="Kjaerbolling I."/>
            <person name="Vesth T.C."/>
            <person name="Frisvad J.C."/>
            <person name="Nybo J.L."/>
            <person name="Theobald S."/>
            <person name="Kuo A."/>
            <person name="Bowyer P."/>
            <person name="Matsuda Y."/>
            <person name="Mondo S."/>
            <person name="Lyhne E.K."/>
            <person name="Kogle M.E."/>
            <person name="Clum A."/>
            <person name="Lipzen A."/>
            <person name="Salamov A."/>
            <person name="Ngan C.Y."/>
            <person name="Daum C."/>
            <person name="Chiniquy J."/>
            <person name="Barry K."/>
            <person name="LaButti K."/>
            <person name="Simmons B.A."/>
            <person name="Magnuson J.K."/>
            <person name="Mortensen U.H."/>
            <person name="Larsen T.O."/>
            <person name="Grigoriev I.V."/>
            <person name="Baker S.E."/>
            <person name="Andersen M.R."/>
            <person name="Nordberg H.P."/>
            <person name="Cantor M.N."/>
            <person name="Hua S.X."/>
        </authorList>
    </citation>
    <scope>NUCLEOTIDE SEQUENCE [LARGE SCALE GENOMIC DNA]</scope>
    <source>
        <strain evidence="8 9">CBS 102.13</strain>
    </source>
</reference>
<evidence type="ECO:0000256" key="5">
    <source>
        <dbReference type="ARBA" id="ARBA00023136"/>
    </source>
</evidence>
<dbReference type="AlphaFoldDB" id="A0A2I2F7B0"/>
<dbReference type="GO" id="GO:0022857">
    <property type="term" value="F:transmembrane transporter activity"/>
    <property type="evidence" value="ECO:0007669"/>
    <property type="project" value="InterPro"/>
</dbReference>
<keyword evidence="5 6" id="KW-0472">Membrane</keyword>
<dbReference type="GO" id="GO:0016020">
    <property type="term" value="C:membrane"/>
    <property type="evidence" value="ECO:0007669"/>
    <property type="project" value="UniProtKB-SubCell"/>
</dbReference>
<evidence type="ECO:0000256" key="3">
    <source>
        <dbReference type="ARBA" id="ARBA00022692"/>
    </source>
</evidence>
<evidence type="ECO:0000256" key="6">
    <source>
        <dbReference type="SAM" id="Phobius"/>
    </source>
</evidence>
<sequence length="467" mass="49758">MVLACSGFLNIAMVQSTVIILPSIASTLKIPASRQQWVGSAYNVAMGCTLLLWGSLADLYSRRAVFLQGSTLLALLTIIPPFVPQEIPFYIVRALQGAFAAATLPSALGILGACFPPGPRRNFAFAAHSAMSSLGSVVGNIMGGLIGASLTWRWVFWILAAVTAAISVAAFFMIPRAASATGAAGRGGRGRDLDWVGALMSTGGILMLLVAVTEGSSLGWKRPWIPALTVVSVLVLIGFCAWQWYLEHRTKRQPLVRLSLFHNFHVSLSLLIACVFFGSFQSFLYFATYFYQDSLQLSSLDTTLRFLPAGLAGILSLAVIPKALSTIPHVYLLIFATVCGLTSPLLFSVPIPPHTSYWAWGFPAMCLCISADIVGPVLTLFIVQTLPRCDHSVGTGLLSTSNQLGRTFGLLIATAVQSAVDTHGVANPGREFLRGLRAAQGFNTALAGVALAVVLCALPWLRGAKGR</sequence>
<dbReference type="OrthoDB" id="2130629at2759"/>
<name>A0A2I2F7B0_ASPCN</name>
<accession>A0A2I2F7B0</accession>
<feature type="transmembrane region" description="Helical" evidence="6">
    <location>
        <begin position="331"/>
        <end position="351"/>
    </location>
</feature>
<dbReference type="EMBL" id="KZ559150">
    <property type="protein sequence ID" value="PLB36515.1"/>
    <property type="molecule type" value="Genomic_DNA"/>
</dbReference>
<feature type="transmembrane region" description="Helical" evidence="6">
    <location>
        <begin position="440"/>
        <end position="461"/>
    </location>
</feature>
<keyword evidence="3 6" id="KW-0812">Transmembrane</keyword>
<dbReference type="InterPro" id="IPR011701">
    <property type="entry name" value="MFS"/>
</dbReference>
<evidence type="ECO:0000256" key="2">
    <source>
        <dbReference type="ARBA" id="ARBA00022448"/>
    </source>
</evidence>
<dbReference type="RefSeq" id="XP_024670527.1">
    <property type="nucleotide sequence ID" value="XM_024817639.1"/>
</dbReference>
<keyword evidence="4 6" id="KW-1133">Transmembrane helix</keyword>
<keyword evidence="2" id="KW-0813">Transport</keyword>
<proteinExistence type="predicted"/>
<keyword evidence="9" id="KW-1185">Reference proteome</keyword>
<gene>
    <name evidence="8" type="ORF">BDW47DRAFT_132706</name>
</gene>
<evidence type="ECO:0000259" key="7">
    <source>
        <dbReference type="PROSITE" id="PS50850"/>
    </source>
</evidence>
<organism evidence="8 9">
    <name type="scientific">Aspergillus candidus</name>
    <dbReference type="NCBI Taxonomy" id="41067"/>
    <lineage>
        <taxon>Eukaryota</taxon>
        <taxon>Fungi</taxon>
        <taxon>Dikarya</taxon>
        <taxon>Ascomycota</taxon>
        <taxon>Pezizomycotina</taxon>
        <taxon>Eurotiomycetes</taxon>
        <taxon>Eurotiomycetidae</taxon>
        <taxon>Eurotiales</taxon>
        <taxon>Aspergillaceae</taxon>
        <taxon>Aspergillus</taxon>
        <taxon>Aspergillus subgen. Circumdati</taxon>
    </lineage>
</organism>
<comment type="subcellular location">
    <subcellularLocation>
        <location evidence="1">Membrane</location>
        <topology evidence="1">Multi-pass membrane protein</topology>
    </subcellularLocation>
</comment>
<feature type="transmembrane region" description="Helical" evidence="6">
    <location>
        <begin position="64"/>
        <end position="83"/>
    </location>
</feature>
<feature type="transmembrane region" description="Helical" evidence="6">
    <location>
        <begin position="266"/>
        <end position="286"/>
    </location>
</feature>
<dbReference type="GeneID" id="36524799"/>
<dbReference type="PANTHER" id="PTHR42718">
    <property type="entry name" value="MAJOR FACILITATOR SUPERFAMILY MULTIDRUG TRANSPORTER MFSC"/>
    <property type="match status" value="1"/>
</dbReference>
<feature type="transmembrane region" description="Helical" evidence="6">
    <location>
        <begin position="357"/>
        <end position="383"/>
    </location>
</feature>
<dbReference type="InterPro" id="IPR020846">
    <property type="entry name" value="MFS_dom"/>
</dbReference>
<evidence type="ECO:0000256" key="4">
    <source>
        <dbReference type="ARBA" id="ARBA00022989"/>
    </source>
</evidence>
<evidence type="ECO:0000256" key="1">
    <source>
        <dbReference type="ARBA" id="ARBA00004141"/>
    </source>
</evidence>
<dbReference type="InterPro" id="IPR036259">
    <property type="entry name" value="MFS_trans_sf"/>
</dbReference>
<feature type="transmembrane region" description="Helical" evidence="6">
    <location>
        <begin position="37"/>
        <end position="57"/>
    </location>
</feature>
<dbReference type="STRING" id="41067.A0A2I2F7B0"/>
<feature type="transmembrane region" description="Helical" evidence="6">
    <location>
        <begin position="306"/>
        <end position="324"/>
    </location>
</feature>
<dbReference type="Proteomes" id="UP000234585">
    <property type="component" value="Unassembled WGS sequence"/>
</dbReference>
<dbReference type="Pfam" id="PF07690">
    <property type="entry name" value="MFS_1"/>
    <property type="match status" value="1"/>
</dbReference>
<feature type="transmembrane region" description="Helical" evidence="6">
    <location>
        <begin position="195"/>
        <end position="212"/>
    </location>
</feature>
<feature type="transmembrane region" description="Helical" evidence="6">
    <location>
        <begin position="224"/>
        <end position="245"/>
    </location>
</feature>